<accession>A0A1M5XMC4</accession>
<evidence type="ECO:0000313" key="2">
    <source>
        <dbReference type="Proteomes" id="UP000184526"/>
    </source>
</evidence>
<dbReference type="Proteomes" id="UP000184526">
    <property type="component" value="Unassembled WGS sequence"/>
</dbReference>
<name>A0A1M5XMC4_9CLOT</name>
<evidence type="ECO:0000313" key="1">
    <source>
        <dbReference type="EMBL" id="SHI00980.1"/>
    </source>
</evidence>
<protein>
    <submittedName>
        <fullName evidence="1">Uncharacterized protein</fullName>
    </submittedName>
</protein>
<organism evidence="1 2">
    <name type="scientific">Clostridium collagenovorans DSM 3089</name>
    <dbReference type="NCBI Taxonomy" id="1121306"/>
    <lineage>
        <taxon>Bacteria</taxon>
        <taxon>Bacillati</taxon>
        <taxon>Bacillota</taxon>
        <taxon>Clostridia</taxon>
        <taxon>Eubacteriales</taxon>
        <taxon>Clostridiaceae</taxon>
        <taxon>Clostridium</taxon>
    </lineage>
</organism>
<sequence length="147" mass="17335">MVAKAFNRHRYVVETNELQMQCVNCKNWITIMKIIDDKFVDTHDEGVVDKIFTRDRQGFYFANRCSKCKEKLSVTKENNPVNLLEKNSKYSFYLKPSNKEYIDFKAAALGIDIAETLNRIIEKDKTPENIKKLKDEFAKRVDKKFKL</sequence>
<dbReference type="AlphaFoldDB" id="A0A1M5XMC4"/>
<proteinExistence type="predicted"/>
<dbReference type="STRING" id="1121306.SAMN02745196_02317"/>
<gene>
    <name evidence="1" type="ORF">SAMN02745196_02317</name>
</gene>
<reference evidence="1 2" key="1">
    <citation type="submission" date="2016-11" db="EMBL/GenBank/DDBJ databases">
        <authorList>
            <person name="Jaros S."/>
            <person name="Januszkiewicz K."/>
            <person name="Wedrychowicz H."/>
        </authorList>
    </citation>
    <scope>NUCLEOTIDE SEQUENCE [LARGE SCALE GENOMIC DNA]</scope>
    <source>
        <strain evidence="1 2">DSM 3089</strain>
    </source>
</reference>
<dbReference type="EMBL" id="FQXP01000009">
    <property type="protein sequence ID" value="SHI00980.1"/>
    <property type="molecule type" value="Genomic_DNA"/>
</dbReference>
<keyword evidence="2" id="KW-1185">Reference proteome</keyword>